<dbReference type="EMBL" id="FNDJ01000028">
    <property type="protein sequence ID" value="SDL63644.1"/>
    <property type="molecule type" value="Genomic_DNA"/>
</dbReference>
<evidence type="ECO:0000313" key="2">
    <source>
        <dbReference type="Proteomes" id="UP000199202"/>
    </source>
</evidence>
<accession>A0A1G9LP60</accession>
<organism evidence="1 2">
    <name type="scientific">Nonomuraea jiangxiensis</name>
    <dbReference type="NCBI Taxonomy" id="633440"/>
    <lineage>
        <taxon>Bacteria</taxon>
        <taxon>Bacillati</taxon>
        <taxon>Actinomycetota</taxon>
        <taxon>Actinomycetes</taxon>
        <taxon>Streptosporangiales</taxon>
        <taxon>Streptosporangiaceae</taxon>
        <taxon>Nonomuraea</taxon>
    </lineage>
</organism>
<reference evidence="1 2" key="1">
    <citation type="submission" date="2016-10" db="EMBL/GenBank/DDBJ databases">
        <authorList>
            <person name="de Groot N.N."/>
        </authorList>
    </citation>
    <scope>NUCLEOTIDE SEQUENCE [LARGE SCALE GENOMIC DNA]</scope>
    <source>
        <strain evidence="1 2">CGMCC 4.6533</strain>
    </source>
</reference>
<dbReference type="Proteomes" id="UP000199202">
    <property type="component" value="Unassembled WGS sequence"/>
</dbReference>
<sequence>MSTMDFGTVLEKLYPWYDDDVRAQLFALMCDIAFVYASSDEIGDFDVSLDCALDALEENVHEMRAEYRLSPLSLLLPSAKDGTDGDV</sequence>
<name>A0A1G9LP60_9ACTN</name>
<proteinExistence type="predicted"/>
<evidence type="ECO:0000313" key="1">
    <source>
        <dbReference type="EMBL" id="SDL63644.1"/>
    </source>
</evidence>
<dbReference type="OrthoDB" id="3542224at2"/>
<keyword evidence="2" id="KW-1185">Reference proteome</keyword>
<protein>
    <submittedName>
        <fullName evidence="1">Uncharacterized protein</fullName>
    </submittedName>
</protein>
<dbReference type="RefSeq" id="WP_090945321.1">
    <property type="nucleotide sequence ID" value="NZ_FNDJ01000028.1"/>
</dbReference>
<dbReference type="AlphaFoldDB" id="A0A1G9LP60"/>
<gene>
    <name evidence="1" type="ORF">SAMN05421869_12870</name>
</gene>